<comment type="caution">
    <text evidence="2">The sequence shown here is derived from an EMBL/GenBank/DDBJ whole genome shotgun (WGS) entry which is preliminary data.</text>
</comment>
<feature type="compositionally biased region" description="Polar residues" evidence="1">
    <location>
        <begin position="465"/>
        <end position="488"/>
    </location>
</feature>
<feature type="compositionally biased region" description="Basic and acidic residues" evidence="1">
    <location>
        <begin position="644"/>
        <end position="654"/>
    </location>
</feature>
<dbReference type="Proteomes" id="UP000029964">
    <property type="component" value="Unassembled WGS sequence"/>
</dbReference>
<proteinExistence type="predicted"/>
<dbReference type="HOGENOM" id="CLU_004293_0_0_1"/>
<gene>
    <name evidence="2" type="ORF">ACRE_021750</name>
</gene>
<dbReference type="STRING" id="857340.A0A086TCI0"/>
<dbReference type="EMBL" id="JPKY01000013">
    <property type="protein sequence ID" value="KFH47062.1"/>
    <property type="molecule type" value="Genomic_DNA"/>
</dbReference>
<feature type="compositionally biased region" description="Polar residues" evidence="1">
    <location>
        <begin position="571"/>
        <end position="586"/>
    </location>
</feature>
<feature type="compositionally biased region" description="Basic and acidic residues" evidence="1">
    <location>
        <begin position="681"/>
        <end position="690"/>
    </location>
</feature>
<feature type="compositionally biased region" description="Polar residues" evidence="1">
    <location>
        <begin position="436"/>
        <end position="445"/>
    </location>
</feature>
<feature type="compositionally biased region" description="Basic and acidic residues" evidence="1">
    <location>
        <begin position="516"/>
        <end position="539"/>
    </location>
</feature>
<feature type="region of interest" description="Disordered" evidence="1">
    <location>
        <begin position="1"/>
        <end position="154"/>
    </location>
</feature>
<accession>A0A086TCI0</accession>
<name>A0A086TCI0_HAPC1</name>
<evidence type="ECO:0000256" key="1">
    <source>
        <dbReference type="SAM" id="MobiDB-lite"/>
    </source>
</evidence>
<feature type="region of interest" description="Disordered" evidence="1">
    <location>
        <begin position="289"/>
        <end position="308"/>
    </location>
</feature>
<feature type="compositionally biased region" description="Basic residues" evidence="1">
    <location>
        <begin position="724"/>
        <end position="735"/>
    </location>
</feature>
<feature type="compositionally biased region" description="Polar residues" evidence="1">
    <location>
        <begin position="542"/>
        <end position="555"/>
    </location>
</feature>
<feature type="compositionally biased region" description="Low complexity" evidence="1">
    <location>
        <begin position="28"/>
        <end position="46"/>
    </location>
</feature>
<sequence length="1000" mass="107228">MGNTPSTERPRRAPQKLSKPRVGNHAASTTNNILSPNPSSPSNALSRYSSSHVVGAPPAPPPDTIGGSPVAGHAIPNEDAGPRDLTVQTEALPEAKLMRSSTSPSQSQTKNISRRKSTGVMAGQSLVADGNRRLSMRHKGELSPLTPVTGPGAATSCRASHYELASPDAQRALNTSPVIAQQLSPVPSPRLMDGFSEPEQAVSHQQRAMEALISRSQSEPSQLYAPTRRRSAILTPGVATRSEPSDMSTATRPIFRMSVPPTLSESRKSSSESLAEMRLSMPPQYLTSVTTERVATPSEEDYQQIGGMKFGSLRITNATPVPSPALENGPGAPEDDGDTSTSAAKSFSEMLTPSDSTSPSAETKHPKPLSGAVSPVVTTFGEASTNGATSSTDGFPFSPPTGGCKSDDVRPLTPTKMQPSKSATPDTLGVEEDPNGNRSRSSNTPVEKRKSTMGMARSDSGVGSLFSSDSQQETVSTRDSGYGSSLSLKSIFGSMKASRQGDDNASGQPAAVHGGGQKDHSSDRHSANEHSQEHSRGPGENDNVTSSDQPTSVSRGNGFLGSFRARKSRESQTQSRHSRGTSSPDVPTTDIEHRKSNSSSGASTGSQKSKKLHKLVSAARRRSLPSKLPSHPRQEDVPSMPPDAAEKLREHYHLFEGTSKHGSFQERVGREDLSKTSVRVGNKEVSEKWSTRHTTTAMEDKPPRPQSMGSILHRQASLSTKGPALRRKSILRRSKPAAESPDDFDDDDAAVPDYMLSYEAQGASIASIRRIAGNSAFDAAFVPMAEDKDMGPNSRRIPPAGARTARPRGSYPRLRTRSSAPDFLETVSEPASPGSVDCYSQKKPKTPPPVSIRTRGSKKKRLPRASHPASHGVDQHPPLPDMQAYDGRRGEYARDEDLRQSLRSYPVPRPQKQFDGPEHGSGYVGYGMRPLPSRAPHASPIIRSKTHVGRYPANSPQTRPPLRYDHNIPYHPGSGSAQEPPYRVLHSYNSPVSQGVSIRS</sequence>
<protein>
    <submittedName>
        <fullName evidence="2">Uncharacterized protein</fullName>
    </submittedName>
</protein>
<feature type="compositionally biased region" description="Polar residues" evidence="1">
    <location>
        <begin position="339"/>
        <end position="361"/>
    </location>
</feature>
<feature type="compositionally biased region" description="Polar residues" evidence="1">
    <location>
        <begin position="381"/>
        <end position="393"/>
    </location>
</feature>
<feature type="compositionally biased region" description="Acidic residues" evidence="1">
    <location>
        <begin position="740"/>
        <end position="750"/>
    </location>
</feature>
<feature type="compositionally biased region" description="Low complexity" evidence="1">
    <location>
        <begin position="597"/>
        <end position="607"/>
    </location>
</feature>
<feature type="compositionally biased region" description="Basic and acidic residues" evidence="1">
    <location>
        <begin position="886"/>
        <end position="900"/>
    </location>
</feature>
<evidence type="ECO:0000313" key="3">
    <source>
        <dbReference type="Proteomes" id="UP000029964"/>
    </source>
</evidence>
<feature type="region of interest" description="Disordered" evidence="1">
    <location>
        <begin position="313"/>
        <end position="750"/>
    </location>
</feature>
<feature type="compositionally biased region" description="Basic and acidic residues" evidence="1">
    <location>
        <begin position="663"/>
        <end position="674"/>
    </location>
</feature>
<feature type="compositionally biased region" description="Polar residues" evidence="1">
    <location>
        <begin position="415"/>
        <end position="425"/>
    </location>
</feature>
<feature type="region of interest" description="Disordered" evidence="1">
    <location>
        <begin position="786"/>
        <end position="1000"/>
    </location>
</feature>
<feature type="compositionally biased region" description="Polar residues" evidence="1">
    <location>
        <begin position="99"/>
        <end position="111"/>
    </location>
</feature>
<feature type="compositionally biased region" description="Basic residues" evidence="1">
    <location>
        <begin position="608"/>
        <end position="624"/>
    </location>
</feature>
<organism evidence="2 3">
    <name type="scientific">Hapsidospora chrysogenum (strain ATCC 11550 / CBS 779.69 / DSM 880 / IAM 14645 / JCM 23072 / IMI 49137)</name>
    <name type="common">Acremonium chrysogenum</name>
    <dbReference type="NCBI Taxonomy" id="857340"/>
    <lineage>
        <taxon>Eukaryota</taxon>
        <taxon>Fungi</taxon>
        <taxon>Dikarya</taxon>
        <taxon>Ascomycota</taxon>
        <taxon>Pezizomycotina</taxon>
        <taxon>Sordariomycetes</taxon>
        <taxon>Hypocreomycetidae</taxon>
        <taxon>Hypocreales</taxon>
        <taxon>Bionectriaceae</taxon>
        <taxon>Hapsidospora</taxon>
    </lineage>
</organism>
<dbReference type="OrthoDB" id="5341904at2759"/>
<dbReference type="AlphaFoldDB" id="A0A086TCI0"/>
<keyword evidence="3" id="KW-1185">Reference proteome</keyword>
<evidence type="ECO:0000313" key="2">
    <source>
        <dbReference type="EMBL" id="KFH47062.1"/>
    </source>
</evidence>
<reference evidence="3" key="1">
    <citation type="journal article" date="2014" name="Genome Announc.">
        <title>Genome sequence and annotation of Acremonium chrysogenum, producer of the beta-lactam antibiotic cephalosporin C.</title>
        <authorList>
            <person name="Terfehr D."/>
            <person name="Dahlmann T.A."/>
            <person name="Specht T."/>
            <person name="Zadra I."/>
            <person name="Kuernsteiner H."/>
            <person name="Kueck U."/>
        </authorList>
    </citation>
    <scope>NUCLEOTIDE SEQUENCE [LARGE SCALE GENOMIC DNA]</scope>
    <source>
        <strain evidence="3">ATCC 11550 / CBS 779.69 / DSM 880 / IAM 14645 / JCM 23072 / IMI 49137</strain>
    </source>
</reference>
<feature type="compositionally biased region" description="Polar residues" evidence="1">
    <location>
        <begin position="987"/>
        <end position="1000"/>
    </location>
</feature>
<feature type="compositionally biased region" description="Basic residues" evidence="1">
    <location>
        <begin position="855"/>
        <end position="864"/>
    </location>
</feature>